<organism evidence="1">
    <name type="scientific">Hyperionvirus sp</name>
    <dbReference type="NCBI Taxonomy" id="2487770"/>
    <lineage>
        <taxon>Viruses</taxon>
        <taxon>Varidnaviria</taxon>
        <taxon>Bamfordvirae</taxon>
        <taxon>Nucleocytoviricota</taxon>
        <taxon>Megaviricetes</taxon>
        <taxon>Imitervirales</taxon>
        <taxon>Mimiviridae</taxon>
        <taxon>Klosneuvirinae</taxon>
    </lineage>
</organism>
<protein>
    <submittedName>
        <fullName evidence="1">Uncharacterized protein</fullName>
    </submittedName>
</protein>
<proteinExistence type="predicted"/>
<evidence type="ECO:0000313" key="1">
    <source>
        <dbReference type="EMBL" id="AYV83294.1"/>
    </source>
</evidence>
<gene>
    <name evidence="1" type="ORF">Hyperionvirus5_100</name>
</gene>
<dbReference type="EMBL" id="MK072387">
    <property type="protein sequence ID" value="AYV83294.1"/>
    <property type="molecule type" value="Genomic_DNA"/>
</dbReference>
<accession>A0A3G5A9X8</accession>
<reference evidence="1" key="1">
    <citation type="submission" date="2018-10" db="EMBL/GenBank/DDBJ databases">
        <title>Hidden diversity of soil giant viruses.</title>
        <authorList>
            <person name="Schulz F."/>
            <person name="Alteio L."/>
            <person name="Goudeau D."/>
            <person name="Ryan E.M."/>
            <person name="Malmstrom R.R."/>
            <person name="Blanchard J."/>
            <person name="Woyke T."/>
        </authorList>
    </citation>
    <scope>NUCLEOTIDE SEQUENCE</scope>
    <source>
        <strain evidence="1">HYV1</strain>
    </source>
</reference>
<name>A0A3G5A9X8_9VIRU</name>
<sequence length="314" mass="36031">MLHCICGVEHEEQKTSLCDACGRLIVHKKDIKWIHWGCEKCEPTKIYGYVCCECELMPKLVCNEVYLSIDMPGELCQIIGNFMEPVFVTWRMKCHEASCYQSSCLSHNIHCCACYKSICSRHGGVCHVCKNTFCHSCFRIHNYYPQCGFVGPICAEKNIKCHICSTKSNHHHIAYRKSHNICQTEAINVCCNHYGFFSAVAQDKISHTIEHDKCICEETVCPDNFVKCDICFRSRSAHKKINLSSACKLCEGKIIETDVCCDCLNVPISVNLNHIKICRICSNRICVDHFKRVWSHCIKCDIEENRSKFLFTDE</sequence>